<dbReference type="AlphaFoldDB" id="A0A090QJ85"/>
<dbReference type="Proteomes" id="UP000029221">
    <property type="component" value="Unassembled WGS sequence"/>
</dbReference>
<dbReference type="STRING" id="319236.BST91_12825"/>
<sequence>MYNIIQHAHSGWAYLLLLVLGIATINSLIGWLGKKEFGNKDFSLALVGLIVTHIQLLLGIVLWIVSPYSSMLFNNTSEVMGNSGLRLLALEHPLMMIIGVTLLTIGYSKHKKKVISSGKFKMLGIFYTLAFVVVLSRLPWSQWLA</sequence>
<dbReference type="EMBL" id="BBML01000001">
    <property type="protein sequence ID" value="GAK95576.1"/>
    <property type="molecule type" value="Genomic_DNA"/>
</dbReference>
<reference evidence="1" key="1">
    <citation type="journal article" date="2014" name="Genome Announc.">
        <title>Draft Genome Sequences of Marine Flavobacterium Nonlabens Strains NR17, NR24, NR27, NR32, NR33, and Ara13.</title>
        <authorList>
            <person name="Nakanishi M."/>
            <person name="Meirelles P."/>
            <person name="Suzuki R."/>
            <person name="Takatani N."/>
            <person name="Mino S."/>
            <person name="Suda W."/>
            <person name="Oshima K."/>
            <person name="Hattori M."/>
            <person name="Ohkuma M."/>
            <person name="Hosokawa M."/>
            <person name="Miyashita K."/>
            <person name="Thompson F.L."/>
            <person name="Niwa A."/>
            <person name="Sawabe T."/>
            <person name="Sawabe T."/>
        </authorList>
    </citation>
    <scope>NUCLEOTIDE SEQUENCE [LARGE SCALE GENOMIC DNA]</scope>
    <source>
        <strain evidence="1">JCM 19294</strain>
    </source>
</reference>
<name>A0A090QJ85_9FLAO</name>
<protein>
    <submittedName>
        <fullName evidence="1">Uncharacterized protein</fullName>
    </submittedName>
</protein>
<dbReference type="OrthoDB" id="329514at2"/>
<accession>A0A2S7TEI2</accession>
<dbReference type="eggNOG" id="ENOG502ZXYX">
    <property type="taxonomic scope" value="Bacteria"/>
</dbReference>
<comment type="caution">
    <text evidence="1">The sequence shown here is derived from an EMBL/GenBank/DDBJ whole genome shotgun (WGS) entry which is preliminary data.</text>
</comment>
<proteinExistence type="predicted"/>
<dbReference type="RefSeq" id="WP_042276145.1">
    <property type="nucleotide sequence ID" value="NZ_BBML01000001.1"/>
</dbReference>
<gene>
    <name evidence="1" type="ORF">JCM19294_2358</name>
</gene>
<keyword evidence="2" id="KW-1185">Reference proteome</keyword>
<organism evidence="1 2">
    <name type="scientific">Nonlabens tegetincola</name>
    <dbReference type="NCBI Taxonomy" id="323273"/>
    <lineage>
        <taxon>Bacteria</taxon>
        <taxon>Pseudomonadati</taxon>
        <taxon>Bacteroidota</taxon>
        <taxon>Flavobacteriia</taxon>
        <taxon>Flavobacteriales</taxon>
        <taxon>Flavobacteriaceae</taxon>
        <taxon>Nonlabens</taxon>
    </lineage>
</organism>
<evidence type="ECO:0000313" key="1">
    <source>
        <dbReference type="EMBL" id="GAK95576.1"/>
    </source>
</evidence>
<evidence type="ECO:0000313" key="2">
    <source>
        <dbReference type="Proteomes" id="UP000029221"/>
    </source>
</evidence>
<accession>A0A090QJ85</accession>